<comment type="subcellular location">
    <subcellularLocation>
        <location evidence="1">Membrane</location>
    </subcellularLocation>
</comment>
<proteinExistence type="predicted"/>
<dbReference type="EMBL" id="JAPMOS010000031">
    <property type="protein sequence ID" value="KAJ4458300.1"/>
    <property type="molecule type" value="Genomic_DNA"/>
</dbReference>
<dbReference type="InterPro" id="IPR033425">
    <property type="entry name" value="MASE3"/>
</dbReference>
<dbReference type="Pfam" id="PF17159">
    <property type="entry name" value="MASE3"/>
    <property type="match status" value="1"/>
</dbReference>
<dbReference type="InterPro" id="IPR050401">
    <property type="entry name" value="Cyclic_nucleotide_synthase"/>
</dbReference>
<evidence type="ECO:0000256" key="1">
    <source>
        <dbReference type="ARBA" id="ARBA00004370"/>
    </source>
</evidence>
<dbReference type="PROSITE" id="PS50125">
    <property type="entry name" value="GUANYLATE_CYCLASE_2"/>
    <property type="match status" value="2"/>
</dbReference>
<accession>A0ABQ8ULE2</accession>
<feature type="transmembrane region" description="Helical" evidence="8">
    <location>
        <begin position="91"/>
        <end position="111"/>
    </location>
</feature>
<keyword evidence="3" id="KW-0547">Nucleotide-binding</keyword>
<feature type="transmembrane region" description="Helical" evidence="8">
    <location>
        <begin position="118"/>
        <end position="141"/>
    </location>
</feature>
<keyword evidence="11" id="KW-1185">Reference proteome</keyword>
<feature type="transmembrane region" description="Helical" evidence="8">
    <location>
        <begin position="50"/>
        <end position="71"/>
    </location>
</feature>
<evidence type="ECO:0000256" key="5">
    <source>
        <dbReference type="ARBA" id="ARBA00023136"/>
    </source>
</evidence>
<evidence type="ECO:0000256" key="8">
    <source>
        <dbReference type="SAM" id="Phobius"/>
    </source>
</evidence>
<organism evidence="10 11">
    <name type="scientific">Paratrimastix pyriformis</name>
    <dbReference type="NCBI Taxonomy" id="342808"/>
    <lineage>
        <taxon>Eukaryota</taxon>
        <taxon>Metamonada</taxon>
        <taxon>Preaxostyla</taxon>
        <taxon>Paratrimastigidae</taxon>
        <taxon>Paratrimastix</taxon>
    </lineage>
</organism>
<dbReference type="InterPro" id="IPR029787">
    <property type="entry name" value="Nucleotide_cyclase"/>
</dbReference>
<protein>
    <recommendedName>
        <fullName evidence="9">Guanylate cyclase domain-containing protein</fullName>
    </recommendedName>
</protein>
<keyword evidence="2 8" id="KW-0812">Transmembrane</keyword>
<feature type="transmembrane region" description="Helical" evidence="8">
    <location>
        <begin position="27"/>
        <end position="43"/>
    </location>
</feature>
<evidence type="ECO:0000259" key="9">
    <source>
        <dbReference type="PROSITE" id="PS50125"/>
    </source>
</evidence>
<dbReference type="PANTHER" id="PTHR11920">
    <property type="entry name" value="GUANYLYL CYCLASE"/>
    <property type="match status" value="1"/>
</dbReference>
<dbReference type="Pfam" id="PF00211">
    <property type="entry name" value="Guanylate_cyc"/>
    <property type="match status" value="2"/>
</dbReference>
<feature type="transmembrane region" description="Helical" evidence="8">
    <location>
        <begin position="270"/>
        <end position="289"/>
    </location>
</feature>
<dbReference type="Gene3D" id="3.30.70.1230">
    <property type="entry name" value="Nucleotide cyclase"/>
    <property type="match status" value="2"/>
</dbReference>
<dbReference type="Proteomes" id="UP001141327">
    <property type="component" value="Unassembled WGS sequence"/>
</dbReference>
<dbReference type="SMART" id="SM00044">
    <property type="entry name" value="CYCc"/>
    <property type="match status" value="1"/>
</dbReference>
<feature type="domain" description="Guanylate cyclase" evidence="9">
    <location>
        <begin position="341"/>
        <end position="398"/>
    </location>
</feature>
<name>A0ABQ8ULE2_9EUKA</name>
<dbReference type="PANTHER" id="PTHR11920:SF335">
    <property type="entry name" value="GUANYLATE CYCLASE"/>
    <property type="match status" value="1"/>
</dbReference>
<evidence type="ECO:0000256" key="4">
    <source>
        <dbReference type="ARBA" id="ARBA00022989"/>
    </source>
</evidence>
<reference evidence="10" key="1">
    <citation type="journal article" date="2022" name="bioRxiv">
        <title>Genomics of Preaxostyla Flagellates Illuminates Evolutionary Transitions and the Path Towards Mitochondrial Loss.</title>
        <authorList>
            <person name="Novak L.V.F."/>
            <person name="Treitli S.C."/>
            <person name="Pyrih J."/>
            <person name="Halakuc P."/>
            <person name="Pipaliya S.V."/>
            <person name="Vacek V."/>
            <person name="Brzon O."/>
            <person name="Soukal P."/>
            <person name="Eme L."/>
            <person name="Dacks J.B."/>
            <person name="Karnkowska A."/>
            <person name="Elias M."/>
            <person name="Hampl V."/>
        </authorList>
    </citation>
    <scope>NUCLEOTIDE SEQUENCE</scope>
    <source>
        <strain evidence="10">RCP-MX</strain>
    </source>
</reference>
<feature type="region of interest" description="Disordered" evidence="7">
    <location>
        <begin position="582"/>
        <end position="601"/>
    </location>
</feature>
<evidence type="ECO:0000256" key="6">
    <source>
        <dbReference type="ARBA" id="ARBA00023239"/>
    </source>
</evidence>
<keyword evidence="5 8" id="KW-0472">Membrane</keyword>
<dbReference type="InterPro" id="IPR001054">
    <property type="entry name" value="A/G_cyclase"/>
</dbReference>
<evidence type="ECO:0000256" key="7">
    <source>
        <dbReference type="SAM" id="MobiDB-lite"/>
    </source>
</evidence>
<keyword evidence="4 8" id="KW-1133">Transmembrane helix</keyword>
<evidence type="ECO:0000256" key="2">
    <source>
        <dbReference type="ARBA" id="ARBA00022692"/>
    </source>
</evidence>
<feature type="region of interest" description="Disordered" evidence="7">
    <location>
        <begin position="421"/>
        <end position="441"/>
    </location>
</feature>
<sequence length="738" mass="80152">MIIVIATALLLWVAARSFSLFHFLVEIFSAIVSVGIHLAFRSLSSGFRNLCAGVLAIFSWPFHQSGFYGTYGAMCILSSIADSSTSNLTVQLWLIGRCFFAVGALGASLLFDLRLPTPLFFGGIVAPCTIAFAVSLIVVFLGKFPKCWDDASSSLTTFKKDSEFCICGLLLAATAILIFRYFRWRHAIIKQYVKQHRITSASSFARTLPRSWNSQATLHNDVPTVNLQQLAGDISHVLTDVVLLCLSFLLAVASEVSLTLYTKLVSPVTILGHVFKALSCFLLAYATIWSTVQRPFDFLFAEVRYRQEQFRKLLDSVLPPSISARILAGETAIADQVPQATVLFVDICGFTTIASKMDPLSLVSLLDDIFTGLTVVADLWGVQRIKLIGDCFMGVVGLKELAIRHDLTTRRRRHSASLVISLTPSPTPTPGPSEAKSGTLALSPIPSPLTTTAGSSPATPFPIDLTATPFHNIPLSDGMTAPSPLLLARTPASTRALEDAHQAETQMLGPANRPGRRQSGEILSIGAQQVLRAVGFAHGIFNFLARYNAYCAIEPRPMKNRFWDSDLCQSLFSGESQPLSSKISNRRRFGSHNRAAPGGGGTPLPNATLAFYKTALRRMKHRQVTSVVWPRNVKVHLGVATGPLVSGIIGPALMHFDIFGETVNVASRLTTTAPADTIQISKESFELLPEDVQSCFALRQGILLKGKGPTDLFAARRDTLLHKLNPHAVAEALDGSPC</sequence>
<evidence type="ECO:0000256" key="3">
    <source>
        <dbReference type="ARBA" id="ARBA00022741"/>
    </source>
</evidence>
<keyword evidence="6" id="KW-0456">Lyase</keyword>
<dbReference type="CDD" id="cd07302">
    <property type="entry name" value="CHD"/>
    <property type="match status" value="1"/>
</dbReference>
<feature type="domain" description="Guanylate cyclase" evidence="9">
    <location>
        <begin position="633"/>
        <end position="670"/>
    </location>
</feature>
<dbReference type="SUPFAM" id="SSF55073">
    <property type="entry name" value="Nucleotide cyclase"/>
    <property type="match status" value="1"/>
</dbReference>
<evidence type="ECO:0000313" key="11">
    <source>
        <dbReference type="Proteomes" id="UP001141327"/>
    </source>
</evidence>
<feature type="transmembrane region" description="Helical" evidence="8">
    <location>
        <begin position="161"/>
        <end position="182"/>
    </location>
</feature>
<comment type="caution">
    <text evidence="10">The sequence shown here is derived from an EMBL/GenBank/DDBJ whole genome shotgun (WGS) entry which is preliminary data.</text>
</comment>
<evidence type="ECO:0000313" key="10">
    <source>
        <dbReference type="EMBL" id="KAJ4458300.1"/>
    </source>
</evidence>
<gene>
    <name evidence="10" type="ORF">PAPYR_5978</name>
</gene>